<reference evidence="1 2" key="1">
    <citation type="submission" date="2017-12" db="EMBL/GenBank/DDBJ databases">
        <title>Hemimetabolous genomes reveal molecular basis of termite eusociality.</title>
        <authorList>
            <person name="Harrison M.C."/>
            <person name="Jongepier E."/>
            <person name="Robertson H.M."/>
            <person name="Arning N."/>
            <person name="Bitard-Feildel T."/>
            <person name="Chao H."/>
            <person name="Childers C.P."/>
            <person name="Dinh H."/>
            <person name="Doddapaneni H."/>
            <person name="Dugan S."/>
            <person name="Gowin J."/>
            <person name="Greiner C."/>
            <person name="Han Y."/>
            <person name="Hu H."/>
            <person name="Hughes D.S.T."/>
            <person name="Huylmans A.-K."/>
            <person name="Kemena C."/>
            <person name="Kremer L.P.M."/>
            <person name="Lee S.L."/>
            <person name="Lopez-Ezquerra A."/>
            <person name="Mallet L."/>
            <person name="Monroy-Kuhn J.M."/>
            <person name="Moser A."/>
            <person name="Murali S.C."/>
            <person name="Muzny D.M."/>
            <person name="Otani S."/>
            <person name="Piulachs M.-D."/>
            <person name="Poelchau M."/>
            <person name="Qu J."/>
            <person name="Schaub F."/>
            <person name="Wada-Katsumata A."/>
            <person name="Worley K.C."/>
            <person name="Xie Q."/>
            <person name="Ylla G."/>
            <person name="Poulsen M."/>
            <person name="Gibbs R.A."/>
            <person name="Schal C."/>
            <person name="Richards S."/>
            <person name="Belles X."/>
            <person name="Korb J."/>
            <person name="Bornberg-Bauer E."/>
        </authorList>
    </citation>
    <scope>NUCLEOTIDE SEQUENCE [LARGE SCALE GENOMIC DNA]</scope>
    <source>
        <tissue evidence="1">Whole body</tissue>
    </source>
</reference>
<comment type="caution">
    <text evidence="1">The sequence shown here is derived from an EMBL/GenBank/DDBJ whole genome shotgun (WGS) entry which is preliminary data.</text>
</comment>
<proteinExistence type="predicted"/>
<protein>
    <recommendedName>
        <fullName evidence="3">Reverse transcriptase domain-containing protein</fullName>
    </recommendedName>
</protein>
<dbReference type="InParanoid" id="A0A2J7PBZ0"/>
<evidence type="ECO:0000313" key="1">
    <source>
        <dbReference type="EMBL" id="PNF13842.1"/>
    </source>
</evidence>
<keyword evidence="2" id="KW-1185">Reference proteome</keyword>
<sequence>MVSFLLQCFLDVSKEVGLEVKTEKTKYMLLPRHQNGGKNHDIKIGNRCFEIVAQFRYLGTTITDRNLIQEEIKRRLNSRNACCHSVQNLLSSRLLSQEYKKREVGWDGMDWIDLAQDRDQWSALVNTVMNLRVP</sequence>
<organism evidence="1 2">
    <name type="scientific">Cryptotermes secundus</name>
    <dbReference type="NCBI Taxonomy" id="105785"/>
    <lineage>
        <taxon>Eukaryota</taxon>
        <taxon>Metazoa</taxon>
        <taxon>Ecdysozoa</taxon>
        <taxon>Arthropoda</taxon>
        <taxon>Hexapoda</taxon>
        <taxon>Insecta</taxon>
        <taxon>Pterygota</taxon>
        <taxon>Neoptera</taxon>
        <taxon>Polyneoptera</taxon>
        <taxon>Dictyoptera</taxon>
        <taxon>Blattodea</taxon>
        <taxon>Blattoidea</taxon>
        <taxon>Termitoidae</taxon>
        <taxon>Kalotermitidae</taxon>
        <taxon>Cryptotermitinae</taxon>
        <taxon>Cryptotermes</taxon>
    </lineage>
</organism>
<evidence type="ECO:0008006" key="3">
    <source>
        <dbReference type="Google" id="ProtNLM"/>
    </source>
</evidence>
<dbReference type="Proteomes" id="UP000235965">
    <property type="component" value="Unassembled WGS sequence"/>
</dbReference>
<evidence type="ECO:0000313" key="2">
    <source>
        <dbReference type="Proteomes" id="UP000235965"/>
    </source>
</evidence>
<dbReference type="AlphaFoldDB" id="A0A2J7PBZ0"/>
<name>A0A2J7PBZ0_9NEOP</name>
<dbReference type="EMBL" id="NEVH01027073">
    <property type="protein sequence ID" value="PNF13842.1"/>
    <property type="molecule type" value="Genomic_DNA"/>
</dbReference>
<accession>A0A2J7PBZ0</accession>
<gene>
    <name evidence="1" type="ORF">B7P43_G11786</name>
</gene>